<keyword evidence="1" id="KW-1133">Transmembrane helix</keyword>
<keyword evidence="2" id="KW-0732">Signal</keyword>
<feature type="transmembrane region" description="Helical" evidence="1">
    <location>
        <begin position="143"/>
        <end position="160"/>
    </location>
</feature>
<evidence type="ECO:0000256" key="1">
    <source>
        <dbReference type="SAM" id="Phobius"/>
    </source>
</evidence>
<protein>
    <submittedName>
        <fullName evidence="3">Uncharacterized protein</fullName>
    </submittedName>
</protein>
<sequence length="180" mass="20502">MKNRLPLFFVCFIIFTMIAPAAAQKQRIQNFLVKENLTQNGKLAIIAVDSAERPLETVNGTFIFSINGFQQDLDFHDGIAVVKHPLETSTFVFFKHKNQATTVGKLYYIHKKNNELKPFKIHGLLLLIIPAGLLLVGYLFKRFLTVLVILALVFGYFYYAKGLDISKILESAFLTIKELF</sequence>
<reference evidence="3 4" key="1">
    <citation type="submission" date="2019-07" db="EMBL/GenBank/DDBJ databases">
        <title>Genomic Encyclopedia of Archaeal and Bacterial Type Strains, Phase II (KMG-II): from individual species to whole genera.</title>
        <authorList>
            <person name="Goeker M."/>
        </authorList>
    </citation>
    <scope>NUCLEOTIDE SEQUENCE [LARGE SCALE GENOMIC DNA]</scope>
    <source>
        <strain evidence="3 4">DSM 18850</strain>
    </source>
</reference>
<keyword evidence="1" id="KW-0812">Transmembrane</keyword>
<dbReference type="Proteomes" id="UP000325105">
    <property type="component" value="Unassembled WGS sequence"/>
</dbReference>
<proteinExistence type="predicted"/>
<comment type="caution">
    <text evidence="3">The sequence shown here is derived from an EMBL/GenBank/DDBJ whole genome shotgun (WGS) entry which is preliminary data.</text>
</comment>
<feature type="chain" id="PRO_5024277692" evidence="2">
    <location>
        <begin position="22"/>
        <end position="180"/>
    </location>
</feature>
<dbReference type="AlphaFoldDB" id="A0A5S5DBN8"/>
<name>A0A5S5DBN8_9SPHI</name>
<accession>A0A5S5DBN8</accession>
<keyword evidence="1" id="KW-0472">Membrane</keyword>
<keyword evidence="4" id="KW-1185">Reference proteome</keyword>
<gene>
    <name evidence="3" type="ORF">BC792_11416</name>
</gene>
<organism evidence="3 4">
    <name type="scientific">Sphingobacterium allocomposti</name>
    <dbReference type="NCBI Taxonomy" id="415956"/>
    <lineage>
        <taxon>Bacteria</taxon>
        <taxon>Pseudomonadati</taxon>
        <taxon>Bacteroidota</taxon>
        <taxon>Sphingobacteriia</taxon>
        <taxon>Sphingobacteriales</taxon>
        <taxon>Sphingobacteriaceae</taxon>
        <taxon>Sphingobacterium</taxon>
    </lineage>
</organism>
<feature type="signal peptide" evidence="2">
    <location>
        <begin position="1"/>
        <end position="21"/>
    </location>
</feature>
<evidence type="ECO:0000256" key="2">
    <source>
        <dbReference type="SAM" id="SignalP"/>
    </source>
</evidence>
<feature type="transmembrane region" description="Helical" evidence="1">
    <location>
        <begin position="119"/>
        <end position="136"/>
    </location>
</feature>
<dbReference type="EMBL" id="VNHX01000014">
    <property type="protein sequence ID" value="TYP93115.1"/>
    <property type="molecule type" value="Genomic_DNA"/>
</dbReference>
<evidence type="ECO:0000313" key="4">
    <source>
        <dbReference type="Proteomes" id="UP000325105"/>
    </source>
</evidence>
<evidence type="ECO:0000313" key="3">
    <source>
        <dbReference type="EMBL" id="TYP93115.1"/>
    </source>
</evidence>